<dbReference type="Proteomes" id="UP000002640">
    <property type="component" value="Unassembled WGS sequence"/>
</dbReference>
<accession>G4YZ34</accession>
<dbReference type="EMBL" id="JH159152">
    <property type="protein sequence ID" value="EGZ23315.1"/>
    <property type="molecule type" value="Genomic_DNA"/>
</dbReference>
<dbReference type="AlphaFoldDB" id="G4YZ34"/>
<evidence type="ECO:0000313" key="1">
    <source>
        <dbReference type="EMBL" id="EGZ23315.1"/>
    </source>
</evidence>
<dbReference type="RefSeq" id="XP_009518603.1">
    <property type="nucleotide sequence ID" value="XM_009520308.1"/>
</dbReference>
<dbReference type="GeneID" id="20645142"/>
<organism evidence="1 2">
    <name type="scientific">Phytophthora sojae (strain P6497)</name>
    <name type="common">Soybean stem and root rot agent</name>
    <name type="synonym">Phytophthora megasperma f. sp. glycines</name>
    <dbReference type="NCBI Taxonomy" id="1094619"/>
    <lineage>
        <taxon>Eukaryota</taxon>
        <taxon>Sar</taxon>
        <taxon>Stramenopiles</taxon>
        <taxon>Oomycota</taxon>
        <taxon>Peronosporomycetes</taxon>
        <taxon>Peronosporales</taxon>
        <taxon>Peronosporaceae</taxon>
        <taxon>Phytophthora</taxon>
    </lineage>
</organism>
<keyword evidence="2" id="KW-1185">Reference proteome</keyword>
<evidence type="ECO:0000313" key="2">
    <source>
        <dbReference type="Proteomes" id="UP000002640"/>
    </source>
</evidence>
<sequence>MRRHVWFKLPNWPVEFAPMADGLDRVSDLRDRFFFLYGTPGGQDQVKFYASLAEQRANQPLDLEAKVDGLGVEVELPILVDAPAMYNRFFACMWGLERTQLVNKLSNTLLHDGQRFVLLSAPHASGKMSIFTLFAHRHPELNRNTDIMLFRGSSPNDAMLRAGLDICGRQSSLSEDQQHVILIRDAQRNYDDKAFWKALITDAPSWLPSNIRFIISASYTLEPGVESPIEFQSISTLGRTDFLLSDEESRAFLELPALGLPEKMMDGKDELAQLLVRECGGLIGALRVAVTSLSIAFRENPKPSESELIAYFLSYNYQDSLDRCFCRPAKPTSTEFSEFLTKCLALSPDAVPLDAKLAEDNRDCFVLLQQTGVLVRESEQLVRFSSPMAERFYYRRLVPGCARDHPKSLRELVTKVLGFLSASVLRASADGGSGFPDEVTFRQQLMRACTTNIGSEYSVCPELPRIFRTAANYQDERGGIVRFVNATQKWGLEFFVNDRIIQDYSSQFAPGGVFAALQVDDYAVVDLRGNRTGTVPEDVVLGEKLITVFFQMGDFSRCQVVFGSDGARCDINLRF</sequence>
<reference evidence="1 2" key="1">
    <citation type="journal article" date="2006" name="Science">
        <title>Phytophthora genome sequences uncover evolutionary origins and mechanisms of pathogenesis.</title>
        <authorList>
            <person name="Tyler B.M."/>
            <person name="Tripathy S."/>
            <person name="Zhang X."/>
            <person name="Dehal P."/>
            <person name="Jiang R.H."/>
            <person name="Aerts A."/>
            <person name="Arredondo F.D."/>
            <person name="Baxter L."/>
            <person name="Bensasson D."/>
            <person name="Beynon J.L."/>
            <person name="Chapman J."/>
            <person name="Damasceno C.M."/>
            <person name="Dorrance A.E."/>
            <person name="Dou D."/>
            <person name="Dickerman A.W."/>
            <person name="Dubchak I.L."/>
            <person name="Garbelotto M."/>
            <person name="Gijzen M."/>
            <person name="Gordon S.G."/>
            <person name="Govers F."/>
            <person name="Grunwald N.J."/>
            <person name="Huang W."/>
            <person name="Ivors K.L."/>
            <person name="Jones R.W."/>
            <person name="Kamoun S."/>
            <person name="Krampis K."/>
            <person name="Lamour K.H."/>
            <person name="Lee M.K."/>
            <person name="McDonald W.H."/>
            <person name="Medina M."/>
            <person name="Meijer H.J."/>
            <person name="Nordberg E.K."/>
            <person name="Maclean D.J."/>
            <person name="Ospina-Giraldo M.D."/>
            <person name="Morris P.F."/>
            <person name="Phuntumart V."/>
            <person name="Putnam N.H."/>
            <person name="Rash S."/>
            <person name="Rose J.K."/>
            <person name="Sakihama Y."/>
            <person name="Salamov A.A."/>
            <person name="Savidor A."/>
            <person name="Scheuring C.F."/>
            <person name="Smith B.M."/>
            <person name="Sobral B.W."/>
            <person name="Terry A."/>
            <person name="Torto-Alalibo T.A."/>
            <person name="Win J."/>
            <person name="Xu Z."/>
            <person name="Zhang H."/>
            <person name="Grigoriev I.V."/>
            <person name="Rokhsar D.S."/>
            <person name="Boore J.L."/>
        </authorList>
    </citation>
    <scope>NUCLEOTIDE SEQUENCE [LARGE SCALE GENOMIC DNA]</scope>
    <source>
        <strain evidence="1 2">P6497</strain>
    </source>
</reference>
<protein>
    <submittedName>
        <fullName evidence="1">Uncharacterized protein</fullName>
    </submittedName>
</protein>
<dbReference type="KEGG" id="psoj:PHYSODRAFT_324540"/>
<proteinExistence type="predicted"/>
<gene>
    <name evidence="1" type="ORF">PHYSODRAFT_324540</name>
</gene>
<dbReference type="InParanoid" id="G4YZ34"/>
<name>G4YZ34_PHYSP</name>